<organism evidence="2 3">
    <name type="scientific">Gymnopus androsaceus JB14</name>
    <dbReference type="NCBI Taxonomy" id="1447944"/>
    <lineage>
        <taxon>Eukaryota</taxon>
        <taxon>Fungi</taxon>
        <taxon>Dikarya</taxon>
        <taxon>Basidiomycota</taxon>
        <taxon>Agaricomycotina</taxon>
        <taxon>Agaricomycetes</taxon>
        <taxon>Agaricomycetidae</taxon>
        <taxon>Agaricales</taxon>
        <taxon>Marasmiineae</taxon>
        <taxon>Omphalotaceae</taxon>
        <taxon>Gymnopus</taxon>
    </lineage>
</organism>
<keyword evidence="3" id="KW-1185">Reference proteome</keyword>
<feature type="transmembrane region" description="Helical" evidence="1">
    <location>
        <begin position="227"/>
        <end position="251"/>
    </location>
</feature>
<reference evidence="2" key="1">
    <citation type="journal article" date="2019" name="Environ. Microbiol.">
        <title>Fungal ecological strategies reflected in gene transcription - a case study of two litter decomposers.</title>
        <authorList>
            <person name="Barbi F."/>
            <person name="Kohler A."/>
            <person name="Barry K."/>
            <person name="Baskaran P."/>
            <person name="Daum C."/>
            <person name="Fauchery L."/>
            <person name="Ihrmark K."/>
            <person name="Kuo A."/>
            <person name="LaButti K."/>
            <person name="Lipzen A."/>
            <person name="Morin E."/>
            <person name="Grigoriev I.V."/>
            <person name="Henrissat B."/>
            <person name="Lindahl B."/>
            <person name="Martin F."/>
        </authorList>
    </citation>
    <scope>NUCLEOTIDE SEQUENCE</scope>
    <source>
        <strain evidence="2">JB14</strain>
    </source>
</reference>
<accession>A0A6A4GYJ5</accession>
<feature type="transmembrane region" description="Helical" evidence="1">
    <location>
        <begin position="109"/>
        <end position="131"/>
    </location>
</feature>
<dbReference type="OrthoDB" id="2744793at2759"/>
<name>A0A6A4GYJ5_9AGAR</name>
<feature type="transmembrane region" description="Helical" evidence="1">
    <location>
        <begin position="183"/>
        <end position="201"/>
    </location>
</feature>
<dbReference type="Proteomes" id="UP000799118">
    <property type="component" value="Unassembled WGS sequence"/>
</dbReference>
<feature type="transmembrane region" description="Helical" evidence="1">
    <location>
        <begin position="143"/>
        <end position="163"/>
    </location>
</feature>
<feature type="transmembrane region" description="Helical" evidence="1">
    <location>
        <begin position="57"/>
        <end position="74"/>
    </location>
</feature>
<sequence>MSPEESELLASVGVSLYWDTAQVILDMSLFGFYVLITIISLHLLFKTGIKGSRPRQVLLGLTILVFFVNIWAFINEAAVNLIRPKYIFMPLGNLVEQIDLAASKSLRPWSLVPTALFNVFVGDATVIWRAYTIYGSNRKVQLALVLLMIINGVAIITDVTWTQVTITSVAAESSLVHESLETVCYWTSPLVNLVVLVAIGTKLRNHHRFIQPLYGKNSHKRSQVERLLLFLVESGTVICILQLVFAVLLTLDLFTIVNEGTLTAFMLVNSLYIGVAPMYLQAVIILVNIDRAPLEQTFHIDINGATTNEHGRIAVQHEPDVIDVSQPADPTATQAVPTTTAAVGHSTPVSFQTQ</sequence>
<dbReference type="EMBL" id="ML769645">
    <property type="protein sequence ID" value="KAE9390831.1"/>
    <property type="molecule type" value="Genomic_DNA"/>
</dbReference>
<keyword evidence="1" id="KW-1133">Transmembrane helix</keyword>
<gene>
    <name evidence="2" type="ORF">BT96DRAFT_332169</name>
</gene>
<evidence type="ECO:0000313" key="3">
    <source>
        <dbReference type="Proteomes" id="UP000799118"/>
    </source>
</evidence>
<feature type="transmembrane region" description="Helical" evidence="1">
    <location>
        <begin position="20"/>
        <end position="45"/>
    </location>
</feature>
<evidence type="ECO:0008006" key="4">
    <source>
        <dbReference type="Google" id="ProtNLM"/>
    </source>
</evidence>
<protein>
    <recommendedName>
        <fullName evidence="4">Family A G protein-coupled receptor-like protein</fullName>
    </recommendedName>
</protein>
<evidence type="ECO:0000313" key="2">
    <source>
        <dbReference type="EMBL" id="KAE9390831.1"/>
    </source>
</evidence>
<keyword evidence="1" id="KW-0472">Membrane</keyword>
<dbReference type="AlphaFoldDB" id="A0A6A4GYJ5"/>
<feature type="transmembrane region" description="Helical" evidence="1">
    <location>
        <begin position="271"/>
        <end position="289"/>
    </location>
</feature>
<keyword evidence="1" id="KW-0812">Transmembrane</keyword>
<proteinExistence type="predicted"/>
<evidence type="ECO:0000256" key="1">
    <source>
        <dbReference type="SAM" id="Phobius"/>
    </source>
</evidence>